<evidence type="ECO:0000313" key="4">
    <source>
        <dbReference type="Proteomes" id="UP001614394"/>
    </source>
</evidence>
<reference evidence="3 4" key="1">
    <citation type="submission" date="2024-10" db="EMBL/GenBank/DDBJ databases">
        <title>The Natural Products Discovery Center: Release of the First 8490 Sequenced Strains for Exploring Actinobacteria Biosynthetic Diversity.</title>
        <authorList>
            <person name="Kalkreuter E."/>
            <person name="Kautsar S.A."/>
            <person name="Yang D."/>
            <person name="Bader C.D."/>
            <person name="Teijaro C.N."/>
            <person name="Fluegel L."/>
            <person name="Davis C.M."/>
            <person name="Simpson J.R."/>
            <person name="Lauterbach L."/>
            <person name="Steele A.D."/>
            <person name="Gui C."/>
            <person name="Meng S."/>
            <person name="Li G."/>
            <person name="Viehrig K."/>
            <person name="Ye F."/>
            <person name="Su P."/>
            <person name="Kiefer A.F."/>
            <person name="Nichols A."/>
            <person name="Cepeda A.J."/>
            <person name="Yan W."/>
            <person name="Fan B."/>
            <person name="Jiang Y."/>
            <person name="Adhikari A."/>
            <person name="Zheng C.-J."/>
            <person name="Schuster L."/>
            <person name="Cowan T.M."/>
            <person name="Smanski M.J."/>
            <person name="Chevrette M.G."/>
            <person name="De Carvalho L.P.S."/>
            <person name="Shen B."/>
        </authorList>
    </citation>
    <scope>NUCLEOTIDE SEQUENCE [LARGE SCALE GENOMIC DNA]</scope>
    <source>
        <strain evidence="3 4">NPDC053399</strain>
    </source>
</reference>
<comment type="caution">
    <text evidence="3">The sequence shown here is derived from an EMBL/GenBank/DDBJ whole genome shotgun (WGS) entry which is preliminary data.</text>
</comment>
<organism evidence="3 4">
    <name type="scientific">Streptomyces fildesensis</name>
    <dbReference type="NCBI Taxonomy" id="375757"/>
    <lineage>
        <taxon>Bacteria</taxon>
        <taxon>Bacillati</taxon>
        <taxon>Actinomycetota</taxon>
        <taxon>Actinomycetes</taxon>
        <taxon>Kitasatosporales</taxon>
        <taxon>Streptomycetaceae</taxon>
        <taxon>Streptomyces</taxon>
    </lineage>
</organism>
<keyword evidence="4" id="KW-1185">Reference proteome</keyword>
<dbReference type="EMBL" id="JBITYG010000019">
    <property type="protein sequence ID" value="MFI9106557.1"/>
    <property type="molecule type" value="Genomic_DNA"/>
</dbReference>
<dbReference type="InterPro" id="IPR025161">
    <property type="entry name" value="IS402-like_dom"/>
</dbReference>
<dbReference type="RefSeq" id="WP_399658158.1">
    <property type="nucleotide sequence ID" value="NZ_JBITYG010000019.1"/>
</dbReference>
<evidence type="ECO:0000313" key="3">
    <source>
        <dbReference type="EMBL" id="MFI9106557.1"/>
    </source>
</evidence>
<name>A0ABW8CLB3_9ACTN</name>
<proteinExistence type="predicted"/>
<feature type="compositionally biased region" description="Polar residues" evidence="1">
    <location>
        <begin position="1"/>
        <end position="10"/>
    </location>
</feature>
<feature type="domain" description="Insertion element IS402-like" evidence="2">
    <location>
        <begin position="15"/>
        <end position="61"/>
    </location>
</feature>
<sequence length="63" mass="7220">MRVLGSRQQVKTGPMPPKRTPRRGGRRRDHRQVIDAIAVKYRTGTPWTDHPEHIGSWKAAHSP</sequence>
<accession>A0ABW8CLB3</accession>
<feature type="compositionally biased region" description="Basic residues" evidence="1">
    <location>
        <begin position="19"/>
        <end position="30"/>
    </location>
</feature>
<dbReference type="Pfam" id="PF13340">
    <property type="entry name" value="DUF4096"/>
    <property type="match status" value="1"/>
</dbReference>
<gene>
    <name evidence="3" type="ORF">ACIGXA_39280</name>
</gene>
<evidence type="ECO:0000259" key="2">
    <source>
        <dbReference type="Pfam" id="PF13340"/>
    </source>
</evidence>
<evidence type="ECO:0000256" key="1">
    <source>
        <dbReference type="SAM" id="MobiDB-lite"/>
    </source>
</evidence>
<feature type="region of interest" description="Disordered" evidence="1">
    <location>
        <begin position="1"/>
        <end position="31"/>
    </location>
</feature>
<feature type="region of interest" description="Disordered" evidence="1">
    <location>
        <begin position="44"/>
        <end position="63"/>
    </location>
</feature>
<dbReference type="Proteomes" id="UP001614394">
    <property type="component" value="Unassembled WGS sequence"/>
</dbReference>
<protein>
    <submittedName>
        <fullName evidence="3">Transposase</fullName>
    </submittedName>
</protein>